<evidence type="ECO:0000313" key="2">
    <source>
        <dbReference type="Proteomes" id="UP000254291"/>
    </source>
</evidence>
<dbReference type="PANTHER" id="PTHR44147">
    <property type="entry name" value="DEHYDROGENASE/REDUCTASE SDR FAMILY MEMBER 1"/>
    <property type="match status" value="1"/>
</dbReference>
<dbReference type="RefSeq" id="WP_115327749.1">
    <property type="nucleotide sequence ID" value="NZ_JACKST010000047.1"/>
</dbReference>
<dbReference type="AlphaFoldDB" id="A0A378SSF0"/>
<dbReference type="Proteomes" id="UP000254291">
    <property type="component" value="Unassembled WGS sequence"/>
</dbReference>
<dbReference type="EC" id="1.1.1.100" evidence="1"/>
<dbReference type="InterPro" id="IPR036291">
    <property type="entry name" value="NAD(P)-bd_dom_sf"/>
</dbReference>
<dbReference type="SUPFAM" id="SSF51735">
    <property type="entry name" value="NAD(P)-binding Rossmann-fold domains"/>
    <property type="match status" value="1"/>
</dbReference>
<proteinExistence type="predicted"/>
<dbReference type="GO" id="GO:0004316">
    <property type="term" value="F:3-oxoacyl-[acyl-carrier-protein] reductase (NADPH) activity"/>
    <property type="evidence" value="ECO:0007669"/>
    <property type="project" value="UniProtKB-EC"/>
</dbReference>
<dbReference type="PRINTS" id="PR00081">
    <property type="entry name" value="GDHRDH"/>
</dbReference>
<name>A0A378SSF0_9MYCO</name>
<protein>
    <submittedName>
        <fullName evidence="1">Short-chain dehydrogenase/reductase SDR</fullName>
        <ecNumber evidence="1">1.1.1.100</ecNumber>
    </submittedName>
</protein>
<keyword evidence="1" id="KW-0560">Oxidoreductase</keyword>
<organism evidence="1 2">
    <name type="scientific">Mycolicibacterium gilvum</name>
    <dbReference type="NCBI Taxonomy" id="1804"/>
    <lineage>
        <taxon>Bacteria</taxon>
        <taxon>Bacillati</taxon>
        <taxon>Actinomycetota</taxon>
        <taxon>Actinomycetes</taxon>
        <taxon>Mycobacteriales</taxon>
        <taxon>Mycobacteriaceae</taxon>
        <taxon>Mycolicibacterium</taxon>
    </lineage>
</organism>
<accession>A0A378SSF0</accession>
<reference evidence="1 2" key="1">
    <citation type="submission" date="2018-06" db="EMBL/GenBank/DDBJ databases">
        <authorList>
            <consortium name="Pathogen Informatics"/>
            <person name="Doyle S."/>
        </authorList>
    </citation>
    <scope>NUCLEOTIDE SEQUENCE [LARGE SCALE GENOMIC DNA]</scope>
    <source>
        <strain evidence="1 2">NCTC10742</strain>
    </source>
</reference>
<evidence type="ECO:0000313" key="1">
    <source>
        <dbReference type="EMBL" id="STZ44307.1"/>
    </source>
</evidence>
<dbReference type="EMBL" id="UGQM01000001">
    <property type="protein sequence ID" value="STZ44307.1"/>
    <property type="molecule type" value="Genomic_DNA"/>
</dbReference>
<dbReference type="PANTHER" id="PTHR44147:SF2">
    <property type="entry name" value="DEHYDROGENASE_REDUCTASE SDR FAMILY MEMBER 1"/>
    <property type="match status" value="1"/>
</dbReference>
<dbReference type="Gene3D" id="3.40.50.720">
    <property type="entry name" value="NAD(P)-binding Rossmann-like Domain"/>
    <property type="match status" value="1"/>
</dbReference>
<dbReference type="Pfam" id="PF00106">
    <property type="entry name" value="adh_short"/>
    <property type="match status" value="1"/>
</dbReference>
<sequence length="289" mass="30756">MTARETPLVAVVTGASRGAGAGIAHALGSHGATVYVTGRTHRAGDSTAAGTIDETAERVTAAGGQGIPVRVDHGDDAQVRGLFDRIADERGHLDILVNNAAIIRDEMMGRTKFWEEPLNVIDTLDVGVRSSYVATVLAAPLMLPQRRGLVVFTSSSGGVHYAFGPAYGVPKAAVDKMAADIAYDFREFGIASVSIWMGSLLTDRVRSIVAANPKKLGHILDSAETPELTGHVIWALYHDPDLLSVSGKTLIGAELAGLYGITDEDGRQPPSYRDLFGVHPYPQFAHTMR</sequence>
<dbReference type="InterPro" id="IPR002347">
    <property type="entry name" value="SDR_fam"/>
</dbReference>
<gene>
    <name evidence="1" type="primary">fabG_15</name>
    <name evidence="1" type="ORF">NCTC10742_03540</name>
</gene>